<dbReference type="AlphaFoldDB" id="W7YMU1"/>
<gene>
    <name evidence="1" type="ORF">JCM21142_134763</name>
</gene>
<organism evidence="1 2">
    <name type="scientific">Saccharicrinis fermentans DSM 9555 = JCM 21142</name>
    <dbReference type="NCBI Taxonomy" id="869213"/>
    <lineage>
        <taxon>Bacteria</taxon>
        <taxon>Pseudomonadati</taxon>
        <taxon>Bacteroidota</taxon>
        <taxon>Bacteroidia</taxon>
        <taxon>Marinilabiliales</taxon>
        <taxon>Marinilabiliaceae</taxon>
        <taxon>Saccharicrinis</taxon>
    </lineage>
</organism>
<dbReference type="EMBL" id="BAMD01000201">
    <property type="protein sequence ID" value="GAF05996.1"/>
    <property type="molecule type" value="Genomic_DNA"/>
</dbReference>
<keyword evidence="2" id="KW-1185">Reference proteome</keyword>
<proteinExistence type="predicted"/>
<dbReference type="RefSeq" id="WP_027472217.1">
    <property type="nucleotide sequence ID" value="NZ_BAMD01000201.1"/>
</dbReference>
<dbReference type="Proteomes" id="UP000019402">
    <property type="component" value="Unassembled WGS sequence"/>
</dbReference>
<accession>W7YMU1</accession>
<comment type="caution">
    <text evidence="1">The sequence shown here is derived from an EMBL/GenBank/DDBJ whole genome shotgun (WGS) entry which is preliminary data.</text>
</comment>
<sequence length="93" mass="11046">MDYNKNVYEEMYEILDNNKGSIDSKYIDEIFQAFQVASGQGFFKTRMKAIMDYLSTHSFVIIKYSELDVKLGNHNDIERCFQKHDRTFKITDL</sequence>
<dbReference type="OrthoDB" id="9955432at2"/>
<protein>
    <submittedName>
        <fullName evidence="1">Uncharacterized protein</fullName>
    </submittedName>
</protein>
<evidence type="ECO:0000313" key="2">
    <source>
        <dbReference type="Proteomes" id="UP000019402"/>
    </source>
</evidence>
<name>W7YMU1_9BACT</name>
<evidence type="ECO:0000313" key="1">
    <source>
        <dbReference type="EMBL" id="GAF05996.1"/>
    </source>
</evidence>
<dbReference type="STRING" id="869213.GCA_000517085_02672"/>
<reference evidence="1 2" key="1">
    <citation type="journal article" date="2014" name="Genome Announc.">
        <title>Draft Genome Sequence of Cytophaga fermentans JCM 21142T, a Facultative Anaerobe Isolated from Marine Mud.</title>
        <authorList>
            <person name="Starns D."/>
            <person name="Oshima K."/>
            <person name="Suda W."/>
            <person name="Iino T."/>
            <person name="Yuki M."/>
            <person name="Inoue J."/>
            <person name="Kitamura K."/>
            <person name="Iida T."/>
            <person name="Darby A."/>
            <person name="Hattori M."/>
            <person name="Ohkuma M."/>
        </authorList>
    </citation>
    <scope>NUCLEOTIDE SEQUENCE [LARGE SCALE GENOMIC DNA]</scope>
    <source>
        <strain evidence="1 2">JCM 21142</strain>
    </source>
</reference>